<dbReference type="RefSeq" id="WP_034831223.1">
    <property type="nucleotide sequence ID" value="NZ_JANX01000007.1"/>
</dbReference>
<dbReference type="PANTHER" id="PTHR43649:SF32">
    <property type="entry name" value="SUGAR BINDING SECRETED PROTEIN"/>
    <property type="match status" value="1"/>
</dbReference>
<sequence length="428" mass="46203">MKKYWNFMAATVLGLAASLGTAVAQETPDTGISGAVSLWTWPHNDRTLSSLLPEFNKAYPNIKVRIQGFPSGKNAYLNKLLSALLAGTGPDVAMVEINNVAQLSEKQQFADLSKPPFNAGALKADFAPFAWSKIEDPATGRIFALPKHTGPGALFYRRDLFEAAGLPGDPQALAATLKDWNAFIEAGRKIVKPNERWMVGTGNELVLAYIAQRGVSYFDKDGKLLVNGPVFKEAFELVAKARDAGLISPFAMWTPEWQGAFARGQIATVVIGNWFGGLLKSAYAPGDAGKWGVVPAPAENGVSAFNWGGDFLGILETSENKEAAWALVKWIAMNDTSLKLQYEKGDLYPAYISAGKAAWINFQDPYYGGENTNEIFAKVQAEMVPQTTNPLDSIAYLAVETAVNAVVTSGKPIDEALAQAEAEIKAKM</sequence>
<feature type="signal peptide" evidence="3">
    <location>
        <begin position="1"/>
        <end position="24"/>
    </location>
</feature>
<dbReference type="Pfam" id="PF01547">
    <property type="entry name" value="SBP_bac_1"/>
    <property type="match status" value="1"/>
</dbReference>
<evidence type="ECO:0000256" key="1">
    <source>
        <dbReference type="ARBA" id="ARBA00004418"/>
    </source>
</evidence>
<dbReference type="InterPro" id="IPR050490">
    <property type="entry name" value="Bact_solute-bd_prot1"/>
</dbReference>
<accession>A0A0A0DCR3</accession>
<evidence type="ECO:0000256" key="3">
    <source>
        <dbReference type="SAM" id="SignalP"/>
    </source>
</evidence>
<dbReference type="OrthoDB" id="2515046at2"/>
<keyword evidence="3" id="KW-0732">Signal</keyword>
<proteinExistence type="inferred from homology"/>
<comment type="subcellular location">
    <subcellularLocation>
        <location evidence="1">Periplasm</location>
    </subcellularLocation>
</comment>
<evidence type="ECO:0000256" key="2">
    <source>
        <dbReference type="ARBA" id="ARBA00008520"/>
    </source>
</evidence>
<feature type="chain" id="PRO_5001960945" description="Sugar ABC transporter substrate-binding protein" evidence="3">
    <location>
        <begin position="25"/>
        <end position="428"/>
    </location>
</feature>
<comment type="similarity">
    <text evidence="2">Belongs to the bacterial solute-binding protein 1 family.</text>
</comment>
<evidence type="ECO:0000313" key="4">
    <source>
        <dbReference type="EMBL" id="KGM35889.1"/>
    </source>
</evidence>
<comment type="caution">
    <text evidence="4">The sequence shown here is derived from an EMBL/GenBank/DDBJ whole genome shotgun (WGS) entry which is preliminary data.</text>
</comment>
<dbReference type="GO" id="GO:0042597">
    <property type="term" value="C:periplasmic space"/>
    <property type="evidence" value="ECO:0007669"/>
    <property type="project" value="UniProtKB-SubCell"/>
</dbReference>
<dbReference type="AlphaFoldDB" id="A0A0A0DCR3"/>
<reference evidence="4 5" key="1">
    <citation type="submission" date="2014-01" db="EMBL/GenBank/DDBJ databases">
        <title>Genome sequence determination for a cystic fibrosis isolate, Inquilinus limosus.</title>
        <authorList>
            <person name="Pino M."/>
            <person name="Di Conza J."/>
            <person name="Gutkind G."/>
        </authorList>
    </citation>
    <scope>NUCLEOTIDE SEQUENCE [LARGE SCALE GENOMIC DNA]</scope>
    <source>
        <strain evidence="4 5">MP06</strain>
    </source>
</reference>
<protein>
    <recommendedName>
        <fullName evidence="6">Sugar ABC transporter substrate-binding protein</fullName>
    </recommendedName>
</protein>
<dbReference type="CDD" id="cd13585">
    <property type="entry name" value="PBP2_TMBP_like"/>
    <property type="match status" value="1"/>
</dbReference>
<evidence type="ECO:0000313" key="5">
    <source>
        <dbReference type="Proteomes" id="UP000029995"/>
    </source>
</evidence>
<dbReference type="Proteomes" id="UP000029995">
    <property type="component" value="Unassembled WGS sequence"/>
</dbReference>
<name>A0A0A0DCR3_9PROT</name>
<dbReference type="Gene3D" id="3.40.190.10">
    <property type="entry name" value="Periplasmic binding protein-like II"/>
    <property type="match status" value="1"/>
</dbReference>
<dbReference type="SUPFAM" id="SSF53850">
    <property type="entry name" value="Periplasmic binding protein-like II"/>
    <property type="match status" value="1"/>
</dbReference>
<dbReference type="PANTHER" id="PTHR43649">
    <property type="entry name" value="ARABINOSE-BINDING PROTEIN-RELATED"/>
    <property type="match status" value="1"/>
</dbReference>
<dbReference type="EMBL" id="JANX01000007">
    <property type="protein sequence ID" value="KGM35889.1"/>
    <property type="molecule type" value="Genomic_DNA"/>
</dbReference>
<evidence type="ECO:0008006" key="6">
    <source>
        <dbReference type="Google" id="ProtNLM"/>
    </source>
</evidence>
<dbReference type="InterPro" id="IPR006059">
    <property type="entry name" value="SBP"/>
</dbReference>
<gene>
    <name evidence="4" type="ORF">P409_01830</name>
</gene>
<organism evidence="4 5">
    <name type="scientific">Inquilinus limosus MP06</name>
    <dbReference type="NCBI Taxonomy" id="1398085"/>
    <lineage>
        <taxon>Bacteria</taxon>
        <taxon>Pseudomonadati</taxon>
        <taxon>Pseudomonadota</taxon>
        <taxon>Alphaproteobacteria</taxon>
        <taxon>Rhodospirillales</taxon>
        <taxon>Rhodospirillaceae</taxon>
        <taxon>Inquilinus</taxon>
    </lineage>
</organism>